<name>A0A8S1A289_ARCPL</name>
<sequence>MYNRILCLPTHHCRDVDGAEELGPFVPSPAALELCYRLVRRLPPPLVPADPTRLLFRFSLASMPALAPEAEIAVVAALTSACGSAASYARASFSASLYVMLSSAKIRDFIVLLDKPVTN</sequence>
<gene>
    <name evidence="1" type="ORF">APLA_LOCUS8069</name>
</gene>
<keyword evidence="2" id="KW-1185">Reference proteome</keyword>
<dbReference type="Proteomes" id="UP000494106">
    <property type="component" value="Unassembled WGS sequence"/>
</dbReference>
<reference evidence="1 2" key="1">
    <citation type="submission" date="2020-04" db="EMBL/GenBank/DDBJ databases">
        <authorList>
            <person name="Wallbank WR R."/>
            <person name="Pardo Diaz C."/>
            <person name="Kozak K."/>
            <person name="Martin S."/>
            <person name="Jiggins C."/>
            <person name="Moest M."/>
            <person name="Warren A I."/>
            <person name="Byers J.R.P. K."/>
            <person name="Montejo-Kovacevich G."/>
            <person name="Yen C E."/>
        </authorList>
    </citation>
    <scope>NUCLEOTIDE SEQUENCE [LARGE SCALE GENOMIC DNA]</scope>
</reference>
<organism evidence="1 2">
    <name type="scientific">Arctia plantaginis</name>
    <name type="common">Wood tiger moth</name>
    <name type="synonym">Phalaena plantaginis</name>
    <dbReference type="NCBI Taxonomy" id="874455"/>
    <lineage>
        <taxon>Eukaryota</taxon>
        <taxon>Metazoa</taxon>
        <taxon>Ecdysozoa</taxon>
        <taxon>Arthropoda</taxon>
        <taxon>Hexapoda</taxon>
        <taxon>Insecta</taxon>
        <taxon>Pterygota</taxon>
        <taxon>Neoptera</taxon>
        <taxon>Endopterygota</taxon>
        <taxon>Lepidoptera</taxon>
        <taxon>Glossata</taxon>
        <taxon>Ditrysia</taxon>
        <taxon>Noctuoidea</taxon>
        <taxon>Erebidae</taxon>
        <taxon>Arctiinae</taxon>
        <taxon>Arctia</taxon>
    </lineage>
</organism>
<accession>A0A8S1A289</accession>
<evidence type="ECO:0000313" key="2">
    <source>
        <dbReference type="Proteomes" id="UP000494106"/>
    </source>
</evidence>
<proteinExistence type="predicted"/>
<protein>
    <submittedName>
        <fullName evidence="1">Uncharacterized protein</fullName>
    </submittedName>
</protein>
<evidence type="ECO:0000313" key="1">
    <source>
        <dbReference type="EMBL" id="CAB3239876.1"/>
    </source>
</evidence>
<comment type="caution">
    <text evidence="1">The sequence shown here is derived from an EMBL/GenBank/DDBJ whole genome shotgun (WGS) entry which is preliminary data.</text>
</comment>
<dbReference type="EMBL" id="CADEBC010000503">
    <property type="protein sequence ID" value="CAB3239876.1"/>
    <property type="molecule type" value="Genomic_DNA"/>
</dbReference>
<dbReference type="AlphaFoldDB" id="A0A8S1A289"/>